<comment type="subcellular location">
    <subcellularLocation>
        <location evidence="1">Cell outer membrane</location>
    </subcellularLocation>
</comment>
<dbReference type="Proteomes" id="UP000451233">
    <property type="component" value="Unassembled WGS sequence"/>
</dbReference>
<sequence length="492" mass="54866">MKSLKTILYILLAGLALTGSGCSDEFFDTAPSGDLTDAEAFASTKNIDALVNGTLRYLMETSTSQDNPGYGAILLTRDAMADDAIPRDGVYGFRDSYPYKDPFDNTTRRALFFWSFQYKVIDNANNILAKTDAAAGTDADKKYLKGQAYALRAFVYLNLVRQYQFTYSKDKTAKAVPIYIEPSTPSTAGKPRATVEEVYSQVIADLTQAETLLAGFKRSVKNRPDVNVVKGLLARTYLTQQKWDLAAAKAAEARSGYPVMEASQYLQGFNDVTNPEWIWGHPQKADQNLGGASFFAYIDVTPASGYRSIMPDPYFRALFDNADIRKSLFEVVTTASDPMYRWIKYKKFVDKTDKSGNIPLMRSSEMALIEAESKARLHDLAGAVTALNLVRVKRNLPAAAAANFDEIGLIDEIIRERRRELWGEGFRLDDILRLQQAVVRKETTETVKIGTADVLLKGHYVRVFPDNSPLVANSPYYLFPIPVNEINTNPNL</sequence>
<evidence type="ECO:0000256" key="3">
    <source>
        <dbReference type="ARBA" id="ARBA00022729"/>
    </source>
</evidence>
<feature type="domain" description="SusD-like N-terminal" evidence="8">
    <location>
        <begin position="99"/>
        <end position="238"/>
    </location>
</feature>
<dbReference type="PROSITE" id="PS51257">
    <property type="entry name" value="PROKAR_LIPOPROTEIN"/>
    <property type="match status" value="1"/>
</dbReference>
<dbReference type="AlphaFoldDB" id="A0A7K1XUX5"/>
<dbReference type="CDD" id="cd08977">
    <property type="entry name" value="SusD"/>
    <property type="match status" value="1"/>
</dbReference>
<evidence type="ECO:0000259" key="7">
    <source>
        <dbReference type="Pfam" id="PF07980"/>
    </source>
</evidence>
<keyword evidence="5" id="KW-0998">Cell outer membrane</keyword>
<dbReference type="SUPFAM" id="SSF48452">
    <property type="entry name" value="TPR-like"/>
    <property type="match status" value="1"/>
</dbReference>
<reference evidence="9 10" key="1">
    <citation type="submission" date="2019-11" db="EMBL/GenBank/DDBJ databases">
        <title>Pedobacter sp. HMF7056 Genome sequencing and assembly.</title>
        <authorList>
            <person name="Kang H."/>
            <person name="Kim H."/>
            <person name="Joh K."/>
        </authorList>
    </citation>
    <scope>NUCLEOTIDE SEQUENCE [LARGE SCALE GENOMIC DNA]</scope>
    <source>
        <strain evidence="9 10">HMF7056</strain>
    </source>
</reference>
<feature type="chain" id="PRO_5029775321" evidence="6">
    <location>
        <begin position="24"/>
        <end position="492"/>
    </location>
</feature>
<comment type="caution">
    <text evidence="9">The sequence shown here is derived from an EMBL/GenBank/DDBJ whole genome shotgun (WGS) entry which is preliminary data.</text>
</comment>
<evidence type="ECO:0000256" key="4">
    <source>
        <dbReference type="ARBA" id="ARBA00023136"/>
    </source>
</evidence>
<evidence type="ECO:0000256" key="2">
    <source>
        <dbReference type="ARBA" id="ARBA00006275"/>
    </source>
</evidence>
<comment type="similarity">
    <text evidence="2">Belongs to the SusD family.</text>
</comment>
<evidence type="ECO:0000313" key="9">
    <source>
        <dbReference type="EMBL" id="MXV14569.1"/>
    </source>
</evidence>
<keyword evidence="4" id="KW-0472">Membrane</keyword>
<evidence type="ECO:0000259" key="8">
    <source>
        <dbReference type="Pfam" id="PF14322"/>
    </source>
</evidence>
<proteinExistence type="inferred from homology"/>
<protein>
    <submittedName>
        <fullName evidence="9">RagB/SusD family nutrient uptake outer membrane protein</fullName>
    </submittedName>
</protein>
<feature type="domain" description="RagB/SusD" evidence="7">
    <location>
        <begin position="339"/>
        <end position="492"/>
    </location>
</feature>
<keyword evidence="10" id="KW-1185">Reference proteome</keyword>
<evidence type="ECO:0000256" key="1">
    <source>
        <dbReference type="ARBA" id="ARBA00004442"/>
    </source>
</evidence>
<keyword evidence="3 6" id="KW-0732">Signal</keyword>
<dbReference type="Gene3D" id="1.25.40.390">
    <property type="match status" value="1"/>
</dbReference>
<organism evidence="9 10">
    <name type="scientific">Hufsiella ginkgonis</name>
    <dbReference type="NCBI Taxonomy" id="2695274"/>
    <lineage>
        <taxon>Bacteria</taxon>
        <taxon>Pseudomonadati</taxon>
        <taxon>Bacteroidota</taxon>
        <taxon>Sphingobacteriia</taxon>
        <taxon>Sphingobacteriales</taxon>
        <taxon>Sphingobacteriaceae</taxon>
        <taxon>Hufsiella</taxon>
    </lineage>
</organism>
<dbReference type="Pfam" id="PF07980">
    <property type="entry name" value="SusD_RagB"/>
    <property type="match status" value="1"/>
</dbReference>
<dbReference type="GO" id="GO:0009279">
    <property type="term" value="C:cell outer membrane"/>
    <property type="evidence" value="ECO:0007669"/>
    <property type="project" value="UniProtKB-SubCell"/>
</dbReference>
<name>A0A7K1XUX5_9SPHI</name>
<dbReference type="RefSeq" id="WP_160905533.1">
    <property type="nucleotide sequence ID" value="NZ_WVHS01000001.1"/>
</dbReference>
<feature type="signal peptide" evidence="6">
    <location>
        <begin position="1"/>
        <end position="23"/>
    </location>
</feature>
<accession>A0A7K1XUX5</accession>
<dbReference type="InterPro" id="IPR033985">
    <property type="entry name" value="SusD-like_N"/>
</dbReference>
<dbReference type="EMBL" id="WVHS01000001">
    <property type="protein sequence ID" value="MXV14569.1"/>
    <property type="molecule type" value="Genomic_DNA"/>
</dbReference>
<evidence type="ECO:0000256" key="6">
    <source>
        <dbReference type="SAM" id="SignalP"/>
    </source>
</evidence>
<dbReference type="InterPro" id="IPR012944">
    <property type="entry name" value="SusD_RagB_dom"/>
</dbReference>
<gene>
    <name evidence="9" type="ORF">GS398_04610</name>
</gene>
<dbReference type="Pfam" id="PF14322">
    <property type="entry name" value="SusD-like_3"/>
    <property type="match status" value="1"/>
</dbReference>
<dbReference type="InterPro" id="IPR011990">
    <property type="entry name" value="TPR-like_helical_dom_sf"/>
</dbReference>
<evidence type="ECO:0000313" key="10">
    <source>
        <dbReference type="Proteomes" id="UP000451233"/>
    </source>
</evidence>
<evidence type="ECO:0000256" key="5">
    <source>
        <dbReference type="ARBA" id="ARBA00023237"/>
    </source>
</evidence>